<keyword evidence="2" id="KW-1185">Reference proteome</keyword>
<reference evidence="1 2" key="1">
    <citation type="journal article" date="2012" name="Eukaryot. Cell">
        <title>Genome sequence of the Trichosporon asahii environmental strain CBS 8904.</title>
        <authorList>
            <person name="Yang R.Y."/>
            <person name="Li H.T."/>
            <person name="Zhu H."/>
            <person name="Zhou G.P."/>
            <person name="Wang M."/>
            <person name="Wang L."/>
        </authorList>
    </citation>
    <scope>NUCLEOTIDE SEQUENCE [LARGE SCALE GENOMIC DNA]</scope>
    <source>
        <strain evidence="1 2">CBS 8904</strain>
    </source>
</reference>
<organism evidence="1 2">
    <name type="scientific">Trichosporon asahii var. asahii (strain CBS 8904)</name>
    <name type="common">Yeast</name>
    <dbReference type="NCBI Taxonomy" id="1220162"/>
    <lineage>
        <taxon>Eukaryota</taxon>
        <taxon>Fungi</taxon>
        <taxon>Dikarya</taxon>
        <taxon>Basidiomycota</taxon>
        <taxon>Agaricomycotina</taxon>
        <taxon>Tremellomycetes</taxon>
        <taxon>Trichosporonales</taxon>
        <taxon>Trichosporonaceae</taxon>
        <taxon>Trichosporon</taxon>
    </lineage>
</organism>
<evidence type="ECO:0000313" key="1">
    <source>
        <dbReference type="EMBL" id="EKD05096.1"/>
    </source>
</evidence>
<dbReference type="InParanoid" id="K1VX61"/>
<sequence>MSAPPSPTLSDSELLEGLEEKFDLGKERERRLAALKEQSDKAKRLQETEYGRVVTYGDEKKLIERMS</sequence>
<proteinExistence type="predicted"/>
<evidence type="ECO:0000313" key="2">
    <source>
        <dbReference type="Proteomes" id="UP000006757"/>
    </source>
</evidence>
<dbReference type="AlphaFoldDB" id="K1VX61"/>
<dbReference type="OrthoDB" id="10257948at2759"/>
<name>K1VX61_TRIAC</name>
<dbReference type="Proteomes" id="UP000006757">
    <property type="component" value="Unassembled WGS sequence"/>
</dbReference>
<gene>
    <name evidence="1" type="ORF">A1Q2_00640</name>
</gene>
<dbReference type="HOGENOM" id="CLU_2814239_0_0_1"/>
<dbReference type="STRING" id="1220162.K1VX61"/>
<comment type="caution">
    <text evidence="1">The sequence shown here is derived from an EMBL/GenBank/DDBJ whole genome shotgun (WGS) entry which is preliminary data.</text>
</comment>
<dbReference type="eggNOG" id="KOG1672">
    <property type="taxonomic scope" value="Eukaryota"/>
</dbReference>
<dbReference type="EMBL" id="AMBO01000146">
    <property type="protein sequence ID" value="EKD05096.1"/>
    <property type="molecule type" value="Genomic_DNA"/>
</dbReference>
<protein>
    <submittedName>
        <fullName evidence="1">GTPase inhibitor</fullName>
    </submittedName>
</protein>
<accession>K1VX61</accession>